<accession>A0A1G2ABW0</accession>
<evidence type="ECO:0000313" key="2">
    <source>
        <dbReference type="Proteomes" id="UP000178315"/>
    </source>
</evidence>
<protein>
    <recommendedName>
        <fullName evidence="3">HicB-like antitoxin of toxin-antitoxin system domain-containing protein</fullName>
    </recommendedName>
</protein>
<comment type="caution">
    <text evidence="1">The sequence shown here is derived from an EMBL/GenBank/DDBJ whole genome shotgun (WGS) entry which is preliminary data.</text>
</comment>
<dbReference type="Gene3D" id="3.30.160.250">
    <property type="match status" value="1"/>
</dbReference>
<dbReference type="InterPro" id="IPR035069">
    <property type="entry name" value="TTHA1013/TTHA0281-like"/>
</dbReference>
<organism evidence="1 2">
    <name type="scientific">Candidatus Jacksonbacteria bacterium RIFCSPLOWO2_02_FULL_44_20</name>
    <dbReference type="NCBI Taxonomy" id="1798460"/>
    <lineage>
        <taxon>Bacteria</taxon>
        <taxon>Candidatus Jacksoniibacteriota</taxon>
    </lineage>
</organism>
<dbReference type="Proteomes" id="UP000178315">
    <property type="component" value="Unassembled WGS sequence"/>
</dbReference>
<dbReference type="SUPFAM" id="SSF143100">
    <property type="entry name" value="TTHA1013/TTHA0281-like"/>
    <property type="match status" value="1"/>
</dbReference>
<proteinExistence type="predicted"/>
<evidence type="ECO:0000313" key="1">
    <source>
        <dbReference type="EMBL" id="OGY74119.1"/>
    </source>
</evidence>
<sequence>MSQEILFTTQIKQDGNMFVAYSPEFDVSSCGRSVSEASKNLKDAMIGFLESARERGVLREILEEAGYSVGETGNHQLHAPKFFMFEDTMIPLQYA</sequence>
<reference evidence="1 2" key="1">
    <citation type="journal article" date="2016" name="Nat. Commun.">
        <title>Thousands of microbial genomes shed light on interconnected biogeochemical processes in an aquifer system.</title>
        <authorList>
            <person name="Anantharaman K."/>
            <person name="Brown C.T."/>
            <person name="Hug L.A."/>
            <person name="Sharon I."/>
            <person name="Castelle C.J."/>
            <person name="Probst A.J."/>
            <person name="Thomas B.C."/>
            <person name="Singh A."/>
            <person name="Wilkins M.J."/>
            <person name="Karaoz U."/>
            <person name="Brodie E.L."/>
            <person name="Williams K.H."/>
            <person name="Hubbard S.S."/>
            <person name="Banfield J.F."/>
        </authorList>
    </citation>
    <scope>NUCLEOTIDE SEQUENCE [LARGE SCALE GENOMIC DNA]</scope>
</reference>
<name>A0A1G2ABW0_9BACT</name>
<gene>
    <name evidence="1" type="ORF">A3H61_04260</name>
</gene>
<dbReference type="EMBL" id="MHJU01000003">
    <property type="protein sequence ID" value="OGY74119.1"/>
    <property type="molecule type" value="Genomic_DNA"/>
</dbReference>
<evidence type="ECO:0008006" key="3">
    <source>
        <dbReference type="Google" id="ProtNLM"/>
    </source>
</evidence>
<dbReference type="AlphaFoldDB" id="A0A1G2ABW0"/>